<organism evidence="2">
    <name type="scientific">Cyprinus carpio</name>
    <name type="common">Common carp</name>
    <dbReference type="NCBI Taxonomy" id="7962"/>
    <lineage>
        <taxon>Eukaryota</taxon>
        <taxon>Metazoa</taxon>
        <taxon>Chordata</taxon>
        <taxon>Craniata</taxon>
        <taxon>Vertebrata</taxon>
        <taxon>Euteleostomi</taxon>
        <taxon>Actinopterygii</taxon>
        <taxon>Neopterygii</taxon>
        <taxon>Teleostei</taxon>
        <taxon>Ostariophysi</taxon>
        <taxon>Cypriniformes</taxon>
        <taxon>Cyprinidae</taxon>
        <taxon>Cyprininae</taxon>
        <taxon>Cyprinus</taxon>
    </lineage>
</organism>
<feature type="compositionally biased region" description="Basic and acidic residues" evidence="1">
    <location>
        <begin position="207"/>
        <end position="223"/>
    </location>
</feature>
<evidence type="ECO:0000256" key="1">
    <source>
        <dbReference type="SAM" id="MobiDB-lite"/>
    </source>
</evidence>
<feature type="compositionally biased region" description="Basic and acidic residues" evidence="1">
    <location>
        <begin position="185"/>
        <end position="199"/>
    </location>
</feature>
<dbReference type="AlphaFoldDB" id="A0A9Q9X1Q3"/>
<protein>
    <submittedName>
        <fullName evidence="2">rRNA biogenesis protein RRP36-like</fullName>
    </submittedName>
</protein>
<name>A0A9Q9X1Q3_CYPCA</name>
<dbReference type="OrthoDB" id="8915684at2759"/>
<dbReference type="GeneID" id="122139541"/>
<feature type="compositionally biased region" description="Polar residues" evidence="1">
    <location>
        <begin position="120"/>
        <end position="145"/>
    </location>
</feature>
<dbReference type="Proteomes" id="UP001155660">
    <property type="component" value="Chromosome B14"/>
</dbReference>
<sequence length="450" mass="50753">MSQTTALPAANQTSLTQPMDWLIDDIIAQLPFMPSNQNGITVDSNMDHTRTQSSVKLTDLGIIRPQSEGEHLDSFLRTFEQHVGVWDSDVQDGMVPNITDGTRSCGQSYTVHTNAHATSVNTTTQGSKASLSENRPRVSSVSRPQKPSGFWQVSGVKMEKSTGQQSEQKPNYGRMTRSQSRKRKLDFIEELPRRDELPVKQKRKRKIEQTEKTKVDISLPKEKKREKKTSRLHREEKCSSSTADSSCKVIKTVSCQNVKSVTQTTKTLDRSKSSELHAHKVSSLVKEKQVGHAKRDTAETLLEGRMLKVQCSTQPKLSATENKSTGSHQALSAFELMKKILENHQKREGEHKGKDNRMWTVKKQQGKERLANTHVRGDEVKITENKEKNVRIMVEGHNKSRINQKDKEKSGRIKEAGNQKNIFLQQNLSSANGCSMTKGERLMEDGYSKT</sequence>
<dbReference type="KEGG" id="ccar:122139541"/>
<proteinExistence type="predicted"/>
<evidence type="ECO:0000313" key="2">
    <source>
        <dbReference type="RefSeq" id="XP_042593623.1"/>
    </source>
</evidence>
<dbReference type="RefSeq" id="XP_042593623.1">
    <property type="nucleotide sequence ID" value="XM_042737689.1"/>
</dbReference>
<reference evidence="2" key="1">
    <citation type="submission" date="2025-08" db="UniProtKB">
        <authorList>
            <consortium name="RefSeq"/>
        </authorList>
    </citation>
    <scope>IDENTIFICATION</scope>
    <source>
        <tissue evidence="2">Muscle</tissue>
    </source>
</reference>
<feature type="region of interest" description="Disordered" evidence="1">
    <location>
        <begin position="120"/>
        <end position="243"/>
    </location>
</feature>
<accession>A0A9Q9X1Q3</accession>
<gene>
    <name evidence="2" type="primary">LOC122139541</name>
</gene>